<keyword evidence="2" id="KW-0805">Transcription regulation</keyword>
<accession>A0A8T0HAN2</accession>
<dbReference type="Pfam" id="PF04542">
    <property type="entry name" value="Sigma70_r2"/>
    <property type="match status" value="1"/>
</dbReference>
<dbReference type="SUPFAM" id="SSF88659">
    <property type="entry name" value="Sigma3 and sigma4 domains of RNA polymerase sigma factors"/>
    <property type="match status" value="1"/>
</dbReference>
<dbReference type="CDD" id="cd06171">
    <property type="entry name" value="Sigma70_r4"/>
    <property type="match status" value="1"/>
</dbReference>
<dbReference type="PANTHER" id="PTHR30603:SF64">
    <property type="entry name" value="PLASTID RNA POLYMERASE SIGMA FACTOR X"/>
    <property type="match status" value="1"/>
</dbReference>
<evidence type="ECO:0000313" key="9">
    <source>
        <dbReference type="EMBL" id="KAG0567935.1"/>
    </source>
</evidence>
<protein>
    <submittedName>
        <fullName evidence="9">Uncharacterized protein</fullName>
    </submittedName>
</protein>
<organism evidence="9 10">
    <name type="scientific">Ceratodon purpureus</name>
    <name type="common">Fire moss</name>
    <name type="synonym">Dicranum purpureum</name>
    <dbReference type="NCBI Taxonomy" id="3225"/>
    <lineage>
        <taxon>Eukaryota</taxon>
        <taxon>Viridiplantae</taxon>
        <taxon>Streptophyta</taxon>
        <taxon>Embryophyta</taxon>
        <taxon>Bryophyta</taxon>
        <taxon>Bryophytina</taxon>
        <taxon>Bryopsida</taxon>
        <taxon>Dicranidae</taxon>
        <taxon>Pseudoditrichales</taxon>
        <taxon>Ditrichaceae</taxon>
        <taxon>Ceratodon</taxon>
    </lineage>
</organism>
<dbReference type="InterPro" id="IPR007627">
    <property type="entry name" value="RNA_pol_sigma70_r2"/>
</dbReference>
<keyword evidence="10" id="KW-1185">Reference proteome</keyword>
<feature type="compositionally biased region" description="Low complexity" evidence="6">
    <location>
        <begin position="154"/>
        <end position="163"/>
    </location>
</feature>
<evidence type="ECO:0000256" key="5">
    <source>
        <dbReference type="ARBA" id="ARBA00023163"/>
    </source>
</evidence>
<dbReference type="PANTHER" id="PTHR30603">
    <property type="entry name" value="RNA POLYMERASE SIGMA FACTOR RPO"/>
    <property type="match status" value="1"/>
</dbReference>
<dbReference type="Gene3D" id="1.10.1740.10">
    <property type="match status" value="1"/>
</dbReference>
<feature type="region of interest" description="Disordered" evidence="6">
    <location>
        <begin position="115"/>
        <end position="175"/>
    </location>
</feature>
<dbReference type="Gene3D" id="1.10.10.10">
    <property type="entry name" value="Winged helix-like DNA-binding domain superfamily/Winged helix DNA-binding domain"/>
    <property type="match status" value="1"/>
</dbReference>
<dbReference type="GO" id="GO:0003677">
    <property type="term" value="F:DNA binding"/>
    <property type="evidence" value="ECO:0007669"/>
    <property type="project" value="UniProtKB-KW"/>
</dbReference>
<proteinExistence type="inferred from homology"/>
<dbReference type="InterPro" id="IPR014284">
    <property type="entry name" value="RNA_pol_sigma-70_dom"/>
</dbReference>
<reference evidence="9" key="1">
    <citation type="submission" date="2020-06" db="EMBL/GenBank/DDBJ databases">
        <title>WGS assembly of Ceratodon purpureus strain R40.</title>
        <authorList>
            <person name="Carey S.B."/>
            <person name="Jenkins J."/>
            <person name="Shu S."/>
            <person name="Lovell J.T."/>
            <person name="Sreedasyam A."/>
            <person name="Maumus F."/>
            <person name="Tiley G.P."/>
            <person name="Fernandez-Pozo N."/>
            <person name="Barry K."/>
            <person name="Chen C."/>
            <person name="Wang M."/>
            <person name="Lipzen A."/>
            <person name="Daum C."/>
            <person name="Saski C.A."/>
            <person name="Payton A.C."/>
            <person name="Mcbreen J.C."/>
            <person name="Conrad R.E."/>
            <person name="Kollar L.M."/>
            <person name="Olsson S."/>
            <person name="Huttunen S."/>
            <person name="Landis J.B."/>
            <person name="Wickett N.J."/>
            <person name="Johnson M.G."/>
            <person name="Rensing S.A."/>
            <person name="Grimwood J."/>
            <person name="Schmutz J."/>
            <person name="Mcdaniel S.F."/>
        </authorList>
    </citation>
    <scope>NUCLEOTIDE SEQUENCE</scope>
    <source>
        <strain evidence="9">R40</strain>
    </source>
</reference>
<dbReference type="Gene3D" id="1.20.140.160">
    <property type="match status" value="1"/>
</dbReference>
<dbReference type="AlphaFoldDB" id="A0A8T0HAN2"/>
<dbReference type="EMBL" id="CM026428">
    <property type="protein sequence ID" value="KAG0567935.1"/>
    <property type="molecule type" value="Genomic_DNA"/>
</dbReference>
<dbReference type="GO" id="GO:0006352">
    <property type="term" value="P:DNA-templated transcription initiation"/>
    <property type="evidence" value="ECO:0007669"/>
    <property type="project" value="InterPro"/>
</dbReference>
<dbReference type="GO" id="GO:0016987">
    <property type="term" value="F:sigma factor activity"/>
    <property type="evidence" value="ECO:0007669"/>
    <property type="project" value="UniProtKB-KW"/>
</dbReference>
<dbReference type="InterPro" id="IPR007630">
    <property type="entry name" value="RNA_pol_sigma70_r4"/>
</dbReference>
<dbReference type="InterPro" id="IPR013325">
    <property type="entry name" value="RNA_pol_sigma_r2"/>
</dbReference>
<comment type="caution">
    <text evidence="9">The sequence shown here is derived from an EMBL/GenBank/DDBJ whole genome shotgun (WGS) entry which is preliminary data.</text>
</comment>
<dbReference type="InterPro" id="IPR013324">
    <property type="entry name" value="RNA_pol_sigma_r3/r4-like"/>
</dbReference>
<dbReference type="Proteomes" id="UP000822688">
    <property type="component" value="Chromosome 7"/>
</dbReference>
<gene>
    <name evidence="9" type="ORF">KC19_7G173200</name>
</gene>
<keyword evidence="5" id="KW-0804">Transcription</keyword>
<comment type="similarity">
    <text evidence="1">Belongs to the sigma-70 factor family.</text>
</comment>
<dbReference type="InterPro" id="IPR036388">
    <property type="entry name" value="WH-like_DNA-bd_sf"/>
</dbReference>
<dbReference type="Pfam" id="PF04545">
    <property type="entry name" value="Sigma70_r4"/>
    <property type="match status" value="1"/>
</dbReference>
<evidence type="ECO:0000256" key="3">
    <source>
        <dbReference type="ARBA" id="ARBA00023082"/>
    </source>
</evidence>
<dbReference type="SUPFAM" id="SSF88946">
    <property type="entry name" value="Sigma2 domain of RNA polymerase sigma factors"/>
    <property type="match status" value="1"/>
</dbReference>
<evidence type="ECO:0000313" key="10">
    <source>
        <dbReference type="Proteomes" id="UP000822688"/>
    </source>
</evidence>
<evidence type="ECO:0000256" key="2">
    <source>
        <dbReference type="ARBA" id="ARBA00023015"/>
    </source>
</evidence>
<evidence type="ECO:0000256" key="6">
    <source>
        <dbReference type="SAM" id="MobiDB-lite"/>
    </source>
</evidence>
<feature type="compositionally biased region" description="Polar residues" evidence="6">
    <location>
        <begin position="129"/>
        <end position="138"/>
    </location>
</feature>
<feature type="domain" description="RNA polymerase sigma-70 region 2" evidence="7">
    <location>
        <begin position="230"/>
        <end position="290"/>
    </location>
</feature>
<evidence type="ECO:0000259" key="8">
    <source>
        <dbReference type="Pfam" id="PF04545"/>
    </source>
</evidence>
<dbReference type="InterPro" id="IPR050239">
    <property type="entry name" value="Sigma-70_RNA_pol_init_factors"/>
</dbReference>
<evidence type="ECO:0000256" key="1">
    <source>
        <dbReference type="ARBA" id="ARBA00007788"/>
    </source>
</evidence>
<dbReference type="NCBIfam" id="TIGR02937">
    <property type="entry name" value="sigma70-ECF"/>
    <property type="match status" value="1"/>
</dbReference>
<evidence type="ECO:0000259" key="7">
    <source>
        <dbReference type="Pfam" id="PF04542"/>
    </source>
</evidence>
<feature type="domain" description="RNA polymerase sigma-70 region 4" evidence="8">
    <location>
        <begin position="405"/>
        <end position="457"/>
    </location>
</feature>
<dbReference type="InterPro" id="IPR000943">
    <property type="entry name" value="RNA_pol_sigma70"/>
</dbReference>
<evidence type="ECO:0000256" key="4">
    <source>
        <dbReference type="ARBA" id="ARBA00023125"/>
    </source>
</evidence>
<sequence length="476" mass="52873">MSGRLSVFITLSCADSDPVCRVLHMKAPFAMCEVAFFAESSAVQQVARQKLNFNGKVQAVVFRQVVVFQSASDQASSNSQSVNRSTISRTSKTRSWLADAIDGSQRRDYGIGSLSSETVTPAQSPVVEQGNSSLQSSERQSRKNEGPQNGGGSSDSWSTVSGSRPPLTAEEEAEYASHVQDLLALEAKRDELEKQLGRTPTHQEWADYMGISVFLLYARQGRGRAAKRKMVESNILLVHFVAQQFHGRGLSHDDLCQQGVLGLLNSTEKFDSTRNTKFSSYAFFGVQNQMRIAAEKFGHALRIGQNVYANVSSLLRHKDDFLAQHGRQPTSDELEEVSKMSANKIRKVFQAMLPVKSLEQSEASSCESRVDGRNPHFLQLRDSSPTSHPWLCARDEERNSEVIKALSSLTSHQQQIMRLRFGLGGEPPLSRSEVALVLGISSVAVFTTEKRALERLRDLALEEGFMNYLNDSFWLK</sequence>
<keyword evidence="3" id="KW-0731">Sigma factor</keyword>
<keyword evidence="4" id="KW-0238">DNA-binding</keyword>
<name>A0A8T0HAN2_CERPU</name>
<dbReference type="PRINTS" id="PR00046">
    <property type="entry name" value="SIGMA70FCT"/>
</dbReference>